<dbReference type="AlphaFoldDB" id="A0A3P4B4A1"/>
<name>A0A3P4B4A1_9BURK</name>
<evidence type="ECO:0000256" key="6">
    <source>
        <dbReference type="ARBA" id="ARBA00023136"/>
    </source>
</evidence>
<gene>
    <name evidence="7" type="primary">nrtA_2</name>
    <name evidence="7" type="ORF">PIGHUM_03205</name>
</gene>
<protein>
    <submittedName>
        <fullName evidence="7">Nitrate transport protein NrtA</fullName>
    </submittedName>
</protein>
<evidence type="ECO:0000256" key="2">
    <source>
        <dbReference type="ARBA" id="ARBA00022448"/>
    </source>
</evidence>
<keyword evidence="2" id="KW-0813">Transport</keyword>
<keyword evidence="8" id="KW-1185">Reference proteome</keyword>
<keyword evidence="3" id="KW-1003">Cell membrane</keyword>
<proteinExistence type="predicted"/>
<evidence type="ECO:0000313" key="7">
    <source>
        <dbReference type="EMBL" id="VCU71124.1"/>
    </source>
</evidence>
<accession>A0A3P4B4A1</accession>
<comment type="subcellular location">
    <subcellularLocation>
        <location evidence="1">Endomembrane system</location>
    </subcellularLocation>
</comment>
<dbReference type="CDD" id="cd13553">
    <property type="entry name" value="PBP2_NrtA_CpmA_like"/>
    <property type="match status" value="1"/>
</dbReference>
<keyword evidence="6" id="KW-0472">Membrane</keyword>
<reference evidence="7 8" key="1">
    <citation type="submission" date="2018-10" db="EMBL/GenBank/DDBJ databases">
        <authorList>
            <person name="Criscuolo A."/>
        </authorList>
    </citation>
    <scope>NUCLEOTIDE SEQUENCE [LARGE SCALE GENOMIC DNA]</scope>
    <source>
        <strain evidence="7">DnA1</strain>
    </source>
</reference>
<dbReference type="InterPro" id="IPR044527">
    <property type="entry name" value="NrtA/CpmA_ABC-bd_dom"/>
</dbReference>
<dbReference type="RefSeq" id="WP_222929265.1">
    <property type="nucleotide sequence ID" value="NZ_UWPJ01000024.1"/>
</dbReference>
<dbReference type="Gene3D" id="3.40.190.10">
    <property type="entry name" value="Periplasmic binding protein-like II"/>
    <property type="match status" value="2"/>
</dbReference>
<dbReference type="PANTHER" id="PTHR30024">
    <property type="entry name" value="ALIPHATIC SULFONATES-BINDING PROTEIN-RELATED"/>
    <property type="match status" value="1"/>
</dbReference>
<evidence type="ECO:0000313" key="8">
    <source>
        <dbReference type="Proteomes" id="UP000277294"/>
    </source>
</evidence>
<organism evidence="7 8">
    <name type="scientific">Pigmentiphaga humi</name>
    <dbReference type="NCBI Taxonomy" id="2478468"/>
    <lineage>
        <taxon>Bacteria</taxon>
        <taxon>Pseudomonadati</taxon>
        <taxon>Pseudomonadota</taxon>
        <taxon>Betaproteobacteria</taxon>
        <taxon>Burkholderiales</taxon>
        <taxon>Alcaligenaceae</taxon>
        <taxon>Pigmentiphaga</taxon>
    </lineage>
</organism>
<evidence type="ECO:0000256" key="3">
    <source>
        <dbReference type="ARBA" id="ARBA00022475"/>
    </source>
</evidence>
<dbReference type="Proteomes" id="UP000277294">
    <property type="component" value="Unassembled WGS sequence"/>
</dbReference>
<dbReference type="PANTHER" id="PTHR30024:SF7">
    <property type="entry name" value="NITRATE_NITRITE BINDING PROTEIN NRTA"/>
    <property type="match status" value="1"/>
</dbReference>
<evidence type="ECO:0000256" key="4">
    <source>
        <dbReference type="ARBA" id="ARBA00022519"/>
    </source>
</evidence>
<evidence type="ECO:0000256" key="1">
    <source>
        <dbReference type="ARBA" id="ARBA00004308"/>
    </source>
</evidence>
<keyword evidence="5" id="KW-0732">Signal</keyword>
<evidence type="ECO:0000256" key="5">
    <source>
        <dbReference type="ARBA" id="ARBA00022729"/>
    </source>
</evidence>
<dbReference type="GO" id="GO:0012505">
    <property type="term" value="C:endomembrane system"/>
    <property type="evidence" value="ECO:0007669"/>
    <property type="project" value="UniProtKB-SubCell"/>
</dbReference>
<dbReference type="Pfam" id="PF13379">
    <property type="entry name" value="NMT1_2"/>
    <property type="match status" value="1"/>
</dbReference>
<keyword evidence="4" id="KW-0997">Cell inner membrane</keyword>
<sequence length="387" mass="42091">MPLPPTPTAHPGHVVAGSDAPEKRRLRVGFIALTDCAPLVIAVARGYDRKYGLEIVLERQPSWAAVRDKLLSGELDAAHALYGLGYGVQLGVGGPQHDMAMLMSLNQGGQAITLARALAPRVRSGAQLARLVRASAERYTFAHTFPTGSHAMLLYYWLAVHGIDPLRDIRSVVIPPPQMAEHLRRGEVDGYCVGEPWNALAQSQGKGYTIALTSEVWRDHPEKVLACTRDFADRHPHAARALIMALLEACRYLDVPANREEAASWLALPDYVDAPRDVIAARLLPGRDPHAGVPGIRFFADGEANYPYLSDGMWLLTQYRRWGMLRAAPDYAGVARAVNRLDLYREAAAQLGIAAPAGPSRSSMLIDGKVWDGSAPAAYADSFAIHA</sequence>
<dbReference type="SUPFAM" id="SSF53850">
    <property type="entry name" value="Periplasmic binding protein-like II"/>
    <property type="match status" value="1"/>
</dbReference>
<dbReference type="EMBL" id="UWPJ01000024">
    <property type="protein sequence ID" value="VCU71124.1"/>
    <property type="molecule type" value="Genomic_DNA"/>
</dbReference>